<comment type="function">
    <text evidence="12">Transcriptional regulator that controls a genetic switch in male development. It is necessary and sufficient for initiating male sex determination by directing the development of supporting cell precursors (pre-Sertoli cells) as Sertoli rather than granulosa cells. Involved in different aspects of gene regulation including promoter activation or repression. Binds to the DNA consensus sequence 5'-[AT]AACAA[AT]-3'. SRY HMG box recognizes DNA by partial intercalation in the minor groove and promotes DNA bending. Also involved in pre-mRNA splicing. In male adult brain involved in the maintenance of motor functions of dopaminergic neurons.</text>
</comment>
<keyword evidence="7 13" id="KW-0238">DNA-binding</keyword>
<proteinExistence type="inferred from homology"/>
<sequence length="319" mass="35082">MIRTTESSSSSPYLPQESPNEVPHLPKMLAMTSAESSKSENVPALIQADANSNYQAAQQAVQVTSSVVHAHQIIHPLVNSIPHPLPPPPSSVGPPGSHQQAQVEEDDDHVKRPMNAFMVWSRTERRKLALKFPNMLNCEISKLLGAEWSRMSDEDKSPYVQESKRLRTIHSQKYPDYSYKPRRRKRKTQQSQPPYPSINFQSASANIPPPYQYPPAAGFAKISSDAFKMSSFGGGESGFPVPPLNDPGKALSYLNSAAAIGLPDMKSYYSLAPPNPNLFPPSSSNSYTSLSLTGNTPTNLYSSSNTYMPAMFKDGPSHY</sequence>
<dbReference type="InterPro" id="IPR036910">
    <property type="entry name" value="HMG_box_dom_sf"/>
</dbReference>
<comment type="similarity">
    <text evidence="2">Belongs to the SRY family.</text>
</comment>
<feature type="DNA-binding region" description="HMG box" evidence="13">
    <location>
        <begin position="110"/>
        <end position="178"/>
    </location>
</feature>
<dbReference type="Proteomes" id="UP000594262">
    <property type="component" value="Unplaced"/>
</dbReference>
<dbReference type="SUPFAM" id="SSF47095">
    <property type="entry name" value="HMG-box"/>
    <property type="match status" value="1"/>
</dbReference>
<evidence type="ECO:0000256" key="10">
    <source>
        <dbReference type="ARBA" id="ARBA00023242"/>
    </source>
</evidence>
<evidence type="ECO:0000313" key="16">
    <source>
        <dbReference type="EnsemblMetazoa" id="CLYHEMP000225.1"/>
    </source>
</evidence>
<keyword evidence="6" id="KW-0726">Sexual differentiation</keyword>
<feature type="compositionally biased region" description="Pro residues" evidence="14">
    <location>
        <begin position="83"/>
        <end position="92"/>
    </location>
</feature>
<evidence type="ECO:0000256" key="11">
    <source>
        <dbReference type="ARBA" id="ARBA00032498"/>
    </source>
</evidence>
<dbReference type="OrthoDB" id="6247875at2759"/>
<evidence type="ECO:0000313" key="17">
    <source>
        <dbReference type="Proteomes" id="UP000594262"/>
    </source>
</evidence>
<evidence type="ECO:0000256" key="7">
    <source>
        <dbReference type="ARBA" id="ARBA00023125"/>
    </source>
</evidence>
<keyword evidence="5" id="KW-0112">Calmodulin-binding</keyword>
<dbReference type="GO" id="GO:0001228">
    <property type="term" value="F:DNA-binding transcription activator activity, RNA polymerase II-specific"/>
    <property type="evidence" value="ECO:0007669"/>
    <property type="project" value="TreeGrafter"/>
</dbReference>
<feature type="region of interest" description="Disordered" evidence="14">
    <location>
        <begin position="79"/>
        <end position="108"/>
    </location>
</feature>
<dbReference type="GO" id="GO:0000978">
    <property type="term" value="F:RNA polymerase II cis-regulatory region sequence-specific DNA binding"/>
    <property type="evidence" value="ECO:0007669"/>
    <property type="project" value="TreeGrafter"/>
</dbReference>
<dbReference type="SMART" id="SM00398">
    <property type="entry name" value="HMG"/>
    <property type="match status" value="1"/>
</dbReference>
<dbReference type="PANTHER" id="PTHR10270">
    <property type="entry name" value="SOX TRANSCRIPTION FACTOR"/>
    <property type="match status" value="1"/>
</dbReference>
<evidence type="ECO:0000256" key="2">
    <source>
        <dbReference type="ARBA" id="ARBA00005998"/>
    </source>
</evidence>
<dbReference type="GO" id="GO:0016607">
    <property type="term" value="C:nuclear speck"/>
    <property type="evidence" value="ECO:0007669"/>
    <property type="project" value="UniProtKB-SubCell"/>
</dbReference>
<name>A0A7M5V092_9CNID</name>
<feature type="region of interest" description="Disordered" evidence="14">
    <location>
        <begin position="158"/>
        <end position="203"/>
    </location>
</feature>
<accession>A0A7M5V092</accession>
<dbReference type="GO" id="GO:0007548">
    <property type="term" value="P:sex differentiation"/>
    <property type="evidence" value="ECO:0007669"/>
    <property type="project" value="UniProtKB-KW"/>
</dbReference>
<evidence type="ECO:0000256" key="4">
    <source>
        <dbReference type="ARBA" id="ARBA00022782"/>
    </source>
</evidence>
<dbReference type="GeneID" id="136813150"/>
<reference evidence="16" key="1">
    <citation type="submission" date="2021-01" db="UniProtKB">
        <authorList>
            <consortium name="EnsemblMetazoa"/>
        </authorList>
    </citation>
    <scope>IDENTIFICATION</scope>
</reference>
<dbReference type="PANTHER" id="PTHR10270:SF161">
    <property type="entry name" value="SEX-DETERMINING REGION Y PROTEIN"/>
    <property type="match status" value="1"/>
</dbReference>
<evidence type="ECO:0000259" key="15">
    <source>
        <dbReference type="PROSITE" id="PS50118"/>
    </source>
</evidence>
<protein>
    <recommendedName>
        <fullName evidence="3">Sex-determining region Y protein</fullName>
    </recommendedName>
    <alternativeName>
        <fullName evidence="11">Testis-determining factor</fullName>
    </alternativeName>
</protein>
<feature type="region of interest" description="Disordered" evidence="14">
    <location>
        <begin position="1"/>
        <end position="40"/>
    </location>
</feature>
<dbReference type="InterPro" id="IPR009071">
    <property type="entry name" value="HMG_box_dom"/>
</dbReference>
<dbReference type="GO" id="GO:0005516">
    <property type="term" value="F:calmodulin binding"/>
    <property type="evidence" value="ECO:0007669"/>
    <property type="project" value="UniProtKB-KW"/>
</dbReference>
<dbReference type="InterPro" id="IPR050140">
    <property type="entry name" value="SRY-related_HMG-box_TF-like"/>
</dbReference>
<evidence type="ECO:0000256" key="13">
    <source>
        <dbReference type="PROSITE-ProRule" id="PRU00267"/>
    </source>
</evidence>
<dbReference type="AlphaFoldDB" id="A0A7M5V092"/>
<evidence type="ECO:0000256" key="5">
    <source>
        <dbReference type="ARBA" id="ARBA00022860"/>
    </source>
</evidence>
<dbReference type="GO" id="GO:0030154">
    <property type="term" value="P:cell differentiation"/>
    <property type="evidence" value="ECO:0007669"/>
    <property type="project" value="UniProtKB-KW"/>
</dbReference>
<evidence type="ECO:0000256" key="14">
    <source>
        <dbReference type="SAM" id="MobiDB-lite"/>
    </source>
</evidence>
<evidence type="ECO:0000256" key="8">
    <source>
        <dbReference type="ARBA" id="ARBA00023159"/>
    </source>
</evidence>
<keyword evidence="9" id="KW-0804">Transcription</keyword>
<dbReference type="FunFam" id="1.10.30.10:FF:000002">
    <property type="entry name" value="transcription factor Sox-2"/>
    <property type="match status" value="1"/>
</dbReference>
<dbReference type="EnsemblMetazoa" id="CLYHEMT000225.1">
    <property type="protein sequence ID" value="CLYHEMP000225.1"/>
    <property type="gene ID" value="CLYHEMG000225"/>
</dbReference>
<comment type="subcellular location">
    <subcellularLocation>
        <location evidence="1">Nucleus speckle</location>
    </subcellularLocation>
</comment>
<evidence type="ECO:0000256" key="6">
    <source>
        <dbReference type="ARBA" id="ARBA00022928"/>
    </source>
</evidence>
<keyword evidence="8" id="KW-0010">Activator</keyword>
<feature type="domain" description="HMG box" evidence="15">
    <location>
        <begin position="110"/>
        <end position="178"/>
    </location>
</feature>
<organism evidence="16 17">
    <name type="scientific">Clytia hemisphaerica</name>
    <dbReference type="NCBI Taxonomy" id="252671"/>
    <lineage>
        <taxon>Eukaryota</taxon>
        <taxon>Metazoa</taxon>
        <taxon>Cnidaria</taxon>
        <taxon>Hydrozoa</taxon>
        <taxon>Hydroidolina</taxon>
        <taxon>Leptothecata</taxon>
        <taxon>Obeliida</taxon>
        <taxon>Clytiidae</taxon>
        <taxon>Clytia</taxon>
    </lineage>
</organism>
<evidence type="ECO:0000256" key="12">
    <source>
        <dbReference type="ARBA" id="ARBA00045821"/>
    </source>
</evidence>
<dbReference type="Gene3D" id="1.10.30.10">
    <property type="entry name" value="High mobility group box domain"/>
    <property type="match status" value="1"/>
</dbReference>
<evidence type="ECO:0000256" key="3">
    <source>
        <dbReference type="ARBA" id="ARBA00019052"/>
    </source>
</evidence>
<keyword evidence="4" id="KW-0221">Differentiation</keyword>
<keyword evidence="10 13" id="KW-0539">Nucleus</keyword>
<dbReference type="PROSITE" id="PS50118">
    <property type="entry name" value="HMG_BOX_2"/>
    <property type="match status" value="1"/>
</dbReference>
<evidence type="ECO:0000256" key="9">
    <source>
        <dbReference type="ARBA" id="ARBA00023163"/>
    </source>
</evidence>
<dbReference type="RefSeq" id="XP_066925781.1">
    <property type="nucleotide sequence ID" value="XM_067069680.1"/>
</dbReference>
<keyword evidence="17" id="KW-1185">Reference proteome</keyword>
<dbReference type="Pfam" id="PF00505">
    <property type="entry name" value="HMG_box"/>
    <property type="match status" value="1"/>
</dbReference>
<evidence type="ECO:0000256" key="1">
    <source>
        <dbReference type="ARBA" id="ARBA00004324"/>
    </source>
</evidence>
<dbReference type="CDD" id="cd22028">
    <property type="entry name" value="HMG-box_SoxA_SoxB_SoxG"/>
    <property type="match status" value="1"/>
</dbReference>